<gene>
    <name evidence="4" type="ORF">B0B51_17690</name>
</gene>
<evidence type="ECO:0000256" key="2">
    <source>
        <dbReference type="ARBA" id="ARBA00022679"/>
    </source>
</evidence>
<dbReference type="CDD" id="cd02440">
    <property type="entry name" value="AdoMet_MTases"/>
    <property type="match status" value="1"/>
</dbReference>
<name>A0A1U9VNT4_9RALS</name>
<geneLocation type="plasmid" evidence="4">
    <name>unnamed</name>
</geneLocation>
<dbReference type="PANTHER" id="PTHR43861">
    <property type="entry name" value="TRANS-ACONITATE 2-METHYLTRANSFERASE-RELATED"/>
    <property type="match status" value="1"/>
</dbReference>
<dbReference type="InterPro" id="IPR029063">
    <property type="entry name" value="SAM-dependent_MTases_sf"/>
</dbReference>
<dbReference type="Pfam" id="PF13649">
    <property type="entry name" value="Methyltransf_25"/>
    <property type="match status" value="1"/>
</dbReference>
<dbReference type="AlphaFoldDB" id="A0A1U9VNT4"/>
<dbReference type="Gene3D" id="3.40.50.150">
    <property type="entry name" value="Vaccinia Virus protein VP39"/>
    <property type="match status" value="1"/>
</dbReference>
<dbReference type="Proteomes" id="UP000189628">
    <property type="component" value="Plasmid unnamed"/>
</dbReference>
<evidence type="ECO:0000313" key="4">
    <source>
        <dbReference type="EMBL" id="AQW31781.1"/>
    </source>
</evidence>
<evidence type="ECO:0000259" key="3">
    <source>
        <dbReference type="Pfam" id="PF13649"/>
    </source>
</evidence>
<evidence type="ECO:0000256" key="1">
    <source>
        <dbReference type="ARBA" id="ARBA00022603"/>
    </source>
</evidence>
<dbReference type="InterPro" id="IPR041698">
    <property type="entry name" value="Methyltransf_25"/>
</dbReference>
<dbReference type="GO" id="GO:0032259">
    <property type="term" value="P:methylation"/>
    <property type="evidence" value="ECO:0007669"/>
    <property type="project" value="UniProtKB-KW"/>
</dbReference>
<protein>
    <submittedName>
        <fullName evidence="4">SAM-dependent methyltransferase</fullName>
    </submittedName>
</protein>
<feature type="domain" description="Methyltransferase" evidence="3">
    <location>
        <begin position="54"/>
        <end position="143"/>
    </location>
</feature>
<evidence type="ECO:0000313" key="5">
    <source>
        <dbReference type="Proteomes" id="UP000189628"/>
    </source>
</evidence>
<proteinExistence type="predicted"/>
<dbReference type="PANTHER" id="PTHR43861:SF1">
    <property type="entry name" value="TRANS-ACONITATE 2-METHYLTRANSFERASE"/>
    <property type="match status" value="1"/>
</dbReference>
<accession>A0A1U9VNT4</accession>
<keyword evidence="4" id="KW-0614">Plasmid</keyword>
<sequence>MTLTPDELERISTVTLQHYNAHAEDFREGTSDHDVTQNIDALLRHIAVAPPFAILDFGCGPGRDLKTFTSLGHRAVGLDGAERFVAMARDETGCEVWQQDFLHLDLPVARFDGVFANASLFHVPSQDLARVLRQLHSTLKPGGVLFSSNPRGANQEGWSHGRYGAFHDLEAWRRYMADAGFLELEHYYRPAGLPREQQPWLASVWRKPAA</sequence>
<dbReference type="GO" id="GO:0008168">
    <property type="term" value="F:methyltransferase activity"/>
    <property type="evidence" value="ECO:0007669"/>
    <property type="project" value="UniProtKB-KW"/>
</dbReference>
<dbReference type="EMBL" id="CP019912">
    <property type="protein sequence ID" value="AQW31781.1"/>
    <property type="molecule type" value="Genomic_DNA"/>
</dbReference>
<keyword evidence="2 4" id="KW-0808">Transferase</keyword>
<dbReference type="RefSeq" id="WP_078223309.1">
    <property type="nucleotide sequence ID" value="NZ_CP019912.1"/>
</dbReference>
<organism evidence="4 5">
    <name type="scientific">blood disease bacterium A2-HR MARDI</name>
    <dbReference type="NCBI Taxonomy" id="1944648"/>
    <lineage>
        <taxon>Bacteria</taxon>
        <taxon>Pseudomonadati</taxon>
        <taxon>Pseudomonadota</taxon>
        <taxon>Betaproteobacteria</taxon>
        <taxon>Burkholderiales</taxon>
        <taxon>Burkholderiaceae</taxon>
        <taxon>Ralstonia</taxon>
        <taxon>Ralstonia solanacearum species complex</taxon>
    </lineage>
</organism>
<reference evidence="4 5" key="1">
    <citation type="submission" date="2017-02" db="EMBL/GenBank/DDBJ databases">
        <title>Blood Disease Bacterium A2-HR MARDI.</title>
        <authorList>
            <person name="Badrun R."/>
            <person name="Abu Bakar N."/>
            <person name="Laboh R."/>
        </authorList>
    </citation>
    <scope>NUCLEOTIDE SEQUENCE [LARGE SCALE GENOMIC DNA]</scope>
    <source>
        <strain evidence="4 5">A2-HR MARDI</strain>
        <plasmid evidence="5">Plasmid</plasmid>
    </source>
</reference>
<keyword evidence="1 4" id="KW-0489">Methyltransferase</keyword>
<dbReference type="SUPFAM" id="SSF53335">
    <property type="entry name" value="S-adenosyl-L-methionine-dependent methyltransferases"/>
    <property type="match status" value="1"/>
</dbReference>